<organism evidence="1 2">
    <name type="scientific">Ceratitis capitata</name>
    <name type="common">Mediterranean fruit fly</name>
    <name type="synonym">Tephritis capitata</name>
    <dbReference type="NCBI Taxonomy" id="7213"/>
    <lineage>
        <taxon>Eukaryota</taxon>
        <taxon>Metazoa</taxon>
        <taxon>Ecdysozoa</taxon>
        <taxon>Arthropoda</taxon>
        <taxon>Hexapoda</taxon>
        <taxon>Insecta</taxon>
        <taxon>Pterygota</taxon>
        <taxon>Neoptera</taxon>
        <taxon>Endopterygota</taxon>
        <taxon>Diptera</taxon>
        <taxon>Brachycera</taxon>
        <taxon>Muscomorpha</taxon>
        <taxon>Tephritoidea</taxon>
        <taxon>Tephritidae</taxon>
        <taxon>Ceratitis</taxon>
        <taxon>Ceratitis</taxon>
    </lineage>
</organism>
<dbReference type="EMBL" id="CAJHJT010000001">
    <property type="protein sequence ID" value="CAD6992890.1"/>
    <property type="molecule type" value="Genomic_DNA"/>
</dbReference>
<gene>
    <name evidence="1" type="ORF">CCAP1982_LOCUS1725</name>
</gene>
<protein>
    <submittedName>
        <fullName evidence="1">(Mediterranean fruit fly) hypothetical protein</fullName>
    </submittedName>
</protein>
<comment type="caution">
    <text evidence="1">The sequence shown here is derived from an EMBL/GenBank/DDBJ whole genome shotgun (WGS) entry which is preliminary data.</text>
</comment>
<keyword evidence="2" id="KW-1185">Reference proteome</keyword>
<proteinExistence type="predicted"/>
<dbReference type="AlphaFoldDB" id="A0A811U3B2"/>
<evidence type="ECO:0000313" key="2">
    <source>
        <dbReference type="Proteomes" id="UP000606786"/>
    </source>
</evidence>
<sequence>MNVKAHNFVRVKIQPQPLPSRRQVELSALLIAEAMTIPHLRVNVNQWNLNEPKAHENPWKN</sequence>
<accession>A0A811U3B2</accession>
<evidence type="ECO:0000313" key="1">
    <source>
        <dbReference type="EMBL" id="CAD6992890.1"/>
    </source>
</evidence>
<name>A0A811U3B2_CERCA</name>
<reference evidence="1" key="1">
    <citation type="submission" date="2020-11" db="EMBL/GenBank/DDBJ databases">
        <authorList>
            <person name="Whitehead M."/>
        </authorList>
    </citation>
    <scope>NUCLEOTIDE SEQUENCE</scope>
    <source>
        <strain evidence="1">EGII</strain>
    </source>
</reference>
<dbReference type="Proteomes" id="UP000606786">
    <property type="component" value="Unassembled WGS sequence"/>
</dbReference>